<evidence type="ECO:0000256" key="1">
    <source>
        <dbReference type="ARBA" id="ARBA00008791"/>
    </source>
</evidence>
<dbReference type="SUPFAM" id="SSF52402">
    <property type="entry name" value="Adenine nucleotide alpha hydrolases-like"/>
    <property type="match status" value="1"/>
</dbReference>
<proteinExistence type="inferred from homology"/>
<organism evidence="3 4">
    <name type="scientific">Streptomyces durocortorensis</name>
    <dbReference type="NCBI Taxonomy" id="2811104"/>
    <lineage>
        <taxon>Bacteria</taxon>
        <taxon>Bacillati</taxon>
        <taxon>Actinomycetota</taxon>
        <taxon>Actinomycetes</taxon>
        <taxon>Kitasatosporales</taxon>
        <taxon>Streptomycetaceae</taxon>
        <taxon>Streptomyces</taxon>
    </lineage>
</organism>
<dbReference type="EMBL" id="CP134500">
    <property type="protein sequence ID" value="WNF25496.1"/>
    <property type="molecule type" value="Genomic_DNA"/>
</dbReference>
<dbReference type="Proteomes" id="UP001303236">
    <property type="component" value="Chromosome"/>
</dbReference>
<evidence type="ECO:0000313" key="4">
    <source>
        <dbReference type="Proteomes" id="UP001303236"/>
    </source>
</evidence>
<sequence>MSESAAESDMIALGSRALGPVMGFVLGSVSTAVVSAANCPVVSVRAKNDAPAGRRDEAPYGDLIVGGDARQRREALLGFAFDEAERPGCGIRFLSAWALPRSLSTVAVKPD</sequence>
<evidence type="ECO:0000259" key="2">
    <source>
        <dbReference type="Pfam" id="PF00582"/>
    </source>
</evidence>
<dbReference type="Pfam" id="PF00582">
    <property type="entry name" value="Usp"/>
    <property type="match status" value="1"/>
</dbReference>
<reference evidence="3 4" key="1">
    <citation type="submission" date="2023-09" db="EMBL/GenBank/DDBJ databases">
        <title>Genome completion map analysis of the actinomycetes C11-1.</title>
        <authorList>
            <person name="Qin P."/>
            <person name="Guan P."/>
        </authorList>
    </citation>
    <scope>NUCLEOTIDE SEQUENCE [LARGE SCALE GENOMIC DNA]</scope>
    <source>
        <strain evidence="3 4">C11-1</strain>
    </source>
</reference>
<comment type="similarity">
    <text evidence="1">Belongs to the universal stress protein A family.</text>
</comment>
<feature type="domain" description="UspA" evidence="2">
    <location>
        <begin position="6"/>
        <end position="45"/>
    </location>
</feature>
<keyword evidence="4" id="KW-1185">Reference proteome</keyword>
<evidence type="ECO:0000313" key="3">
    <source>
        <dbReference type="EMBL" id="WNF25496.1"/>
    </source>
</evidence>
<dbReference type="InterPro" id="IPR006015">
    <property type="entry name" value="Universal_stress_UspA"/>
</dbReference>
<protein>
    <submittedName>
        <fullName evidence="3">Universal stress protein</fullName>
    </submittedName>
</protein>
<dbReference type="Gene3D" id="3.40.50.12370">
    <property type="match status" value="1"/>
</dbReference>
<gene>
    <name evidence="3" type="ORF">RI138_01015</name>
</gene>
<accession>A0ABY9VNI4</accession>
<name>A0ABY9VNI4_9ACTN</name>
<dbReference type="PRINTS" id="PR01438">
    <property type="entry name" value="UNVRSLSTRESS"/>
</dbReference>
<dbReference type="InterPro" id="IPR006016">
    <property type="entry name" value="UspA"/>
</dbReference>